<name>A0AAV5D3K6_ELECO</name>
<evidence type="ECO:0000313" key="3">
    <source>
        <dbReference type="Proteomes" id="UP001054889"/>
    </source>
</evidence>
<proteinExistence type="predicted"/>
<keyword evidence="3" id="KW-1185">Reference proteome</keyword>
<dbReference type="Proteomes" id="UP001054889">
    <property type="component" value="Unassembled WGS sequence"/>
</dbReference>
<feature type="compositionally biased region" description="Basic and acidic residues" evidence="1">
    <location>
        <begin position="75"/>
        <end position="85"/>
    </location>
</feature>
<feature type="region of interest" description="Disordered" evidence="1">
    <location>
        <begin position="75"/>
        <end position="118"/>
    </location>
</feature>
<gene>
    <name evidence="2" type="primary">ga22461</name>
    <name evidence="2" type="ORF">PR202_ga22461</name>
</gene>
<dbReference type="EMBL" id="BQKI01000011">
    <property type="protein sequence ID" value="GJN04881.1"/>
    <property type="molecule type" value="Genomic_DNA"/>
</dbReference>
<reference evidence="2" key="1">
    <citation type="journal article" date="2018" name="DNA Res.">
        <title>Multiple hybrid de novo genome assembly of finger millet, an orphan allotetraploid crop.</title>
        <authorList>
            <person name="Hatakeyama M."/>
            <person name="Aluri S."/>
            <person name="Balachadran M.T."/>
            <person name="Sivarajan S.R."/>
            <person name="Patrignani A."/>
            <person name="Gruter S."/>
            <person name="Poveda L."/>
            <person name="Shimizu-Inatsugi R."/>
            <person name="Baeten J."/>
            <person name="Francoijs K.J."/>
            <person name="Nataraja K.N."/>
            <person name="Reddy Y.A.N."/>
            <person name="Phadnis S."/>
            <person name="Ravikumar R.L."/>
            <person name="Schlapbach R."/>
            <person name="Sreeman S.M."/>
            <person name="Shimizu K.K."/>
        </authorList>
    </citation>
    <scope>NUCLEOTIDE SEQUENCE</scope>
</reference>
<dbReference type="AlphaFoldDB" id="A0AAV5D3K6"/>
<accession>A0AAV5D3K6</accession>
<protein>
    <submittedName>
        <fullName evidence="2">Uncharacterized protein</fullName>
    </submittedName>
</protein>
<evidence type="ECO:0000313" key="2">
    <source>
        <dbReference type="EMBL" id="GJN04881.1"/>
    </source>
</evidence>
<organism evidence="2 3">
    <name type="scientific">Eleusine coracana subsp. coracana</name>
    <dbReference type="NCBI Taxonomy" id="191504"/>
    <lineage>
        <taxon>Eukaryota</taxon>
        <taxon>Viridiplantae</taxon>
        <taxon>Streptophyta</taxon>
        <taxon>Embryophyta</taxon>
        <taxon>Tracheophyta</taxon>
        <taxon>Spermatophyta</taxon>
        <taxon>Magnoliopsida</taxon>
        <taxon>Liliopsida</taxon>
        <taxon>Poales</taxon>
        <taxon>Poaceae</taxon>
        <taxon>PACMAD clade</taxon>
        <taxon>Chloridoideae</taxon>
        <taxon>Cynodonteae</taxon>
        <taxon>Eleusininae</taxon>
        <taxon>Eleusine</taxon>
    </lineage>
</organism>
<reference evidence="2" key="2">
    <citation type="submission" date="2021-12" db="EMBL/GenBank/DDBJ databases">
        <title>Resequencing data analysis of finger millet.</title>
        <authorList>
            <person name="Hatakeyama M."/>
            <person name="Aluri S."/>
            <person name="Balachadran M.T."/>
            <person name="Sivarajan S.R."/>
            <person name="Poveda L."/>
            <person name="Shimizu-Inatsugi R."/>
            <person name="Schlapbach R."/>
            <person name="Sreeman S.M."/>
            <person name="Shimizu K.K."/>
        </authorList>
    </citation>
    <scope>NUCLEOTIDE SEQUENCE</scope>
</reference>
<sequence length="118" mass="12638">MVASCRPPRRCCLHPTSAIFAPPGTAAHGPTSLTLSPCPFLLDVAVTRGAMATQYDKIHDVLRRPMTVRGFGLVERHHSGPLEERHHRRGSEPGGAPTSPLRNQAPSCVATADELGPE</sequence>
<comment type="caution">
    <text evidence="2">The sequence shown here is derived from an EMBL/GenBank/DDBJ whole genome shotgun (WGS) entry which is preliminary data.</text>
</comment>
<evidence type="ECO:0000256" key="1">
    <source>
        <dbReference type="SAM" id="MobiDB-lite"/>
    </source>
</evidence>